<proteinExistence type="predicted"/>
<protein>
    <recommendedName>
        <fullName evidence="10">X8 domain-containing protein</fullName>
    </recommendedName>
</protein>
<feature type="chain" id="PRO_5038932736" description="X8 domain-containing protein" evidence="9">
    <location>
        <begin position="28"/>
        <end position="179"/>
    </location>
</feature>
<dbReference type="InterPro" id="IPR012946">
    <property type="entry name" value="X8"/>
</dbReference>
<organism evidence="11 12">
    <name type="scientific">Pisum sativum</name>
    <name type="common">Garden pea</name>
    <name type="synonym">Lathyrus oleraceus</name>
    <dbReference type="NCBI Taxonomy" id="3888"/>
    <lineage>
        <taxon>Eukaryota</taxon>
        <taxon>Viridiplantae</taxon>
        <taxon>Streptophyta</taxon>
        <taxon>Embryophyta</taxon>
        <taxon>Tracheophyta</taxon>
        <taxon>Spermatophyta</taxon>
        <taxon>Magnoliopsida</taxon>
        <taxon>eudicotyledons</taxon>
        <taxon>Gunneridae</taxon>
        <taxon>Pentapetalae</taxon>
        <taxon>rosids</taxon>
        <taxon>fabids</taxon>
        <taxon>Fabales</taxon>
        <taxon>Fabaceae</taxon>
        <taxon>Papilionoideae</taxon>
        <taxon>50 kb inversion clade</taxon>
        <taxon>NPAAA clade</taxon>
        <taxon>Hologalegina</taxon>
        <taxon>IRL clade</taxon>
        <taxon>Fabeae</taxon>
        <taxon>Lathyrus</taxon>
    </lineage>
</organism>
<evidence type="ECO:0000256" key="1">
    <source>
        <dbReference type="ARBA" id="ARBA00004609"/>
    </source>
</evidence>
<dbReference type="AlphaFoldDB" id="A0A9D4VPD6"/>
<evidence type="ECO:0000256" key="9">
    <source>
        <dbReference type="SAM" id="SignalP"/>
    </source>
</evidence>
<dbReference type="GO" id="GO:0098552">
    <property type="term" value="C:side of membrane"/>
    <property type="evidence" value="ECO:0007669"/>
    <property type="project" value="UniProtKB-KW"/>
</dbReference>
<evidence type="ECO:0000256" key="3">
    <source>
        <dbReference type="ARBA" id="ARBA00022622"/>
    </source>
</evidence>
<comment type="caution">
    <text evidence="11">The sequence shown here is derived from an EMBL/GenBank/DDBJ whole genome shotgun (WGS) entry which is preliminary data.</text>
</comment>
<dbReference type="Gramene" id="Psat7g166520.1">
    <property type="protein sequence ID" value="Psat7g166520.1.cds"/>
    <property type="gene ID" value="Psat7g166520"/>
</dbReference>
<keyword evidence="6" id="KW-1015">Disulfide bond</keyword>
<dbReference type="Proteomes" id="UP001058974">
    <property type="component" value="Chromosome 7"/>
</dbReference>
<evidence type="ECO:0000256" key="4">
    <source>
        <dbReference type="ARBA" id="ARBA00022729"/>
    </source>
</evidence>
<evidence type="ECO:0000313" key="11">
    <source>
        <dbReference type="EMBL" id="KAI5387704.1"/>
    </source>
</evidence>
<evidence type="ECO:0000313" key="12">
    <source>
        <dbReference type="Proteomes" id="UP001058974"/>
    </source>
</evidence>
<keyword evidence="2" id="KW-1003">Cell membrane</keyword>
<dbReference type="Pfam" id="PF07983">
    <property type="entry name" value="X8"/>
    <property type="match status" value="1"/>
</dbReference>
<dbReference type="InterPro" id="IPR044788">
    <property type="entry name" value="X8_dom_prot"/>
</dbReference>
<gene>
    <name evidence="11" type="ORF">KIW84_073699</name>
</gene>
<evidence type="ECO:0000256" key="7">
    <source>
        <dbReference type="ARBA" id="ARBA00023180"/>
    </source>
</evidence>
<dbReference type="Gene3D" id="1.20.58.1040">
    <property type="match status" value="1"/>
</dbReference>
<dbReference type="GO" id="GO:0009506">
    <property type="term" value="C:plasmodesma"/>
    <property type="evidence" value="ECO:0007669"/>
    <property type="project" value="UniProtKB-ARBA"/>
</dbReference>
<dbReference type="Gramene" id="Psat07G0369900-T1">
    <property type="protein sequence ID" value="KAI5387704.1"/>
    <property type="gene ID" value="KIW84_073699"/>
</dbReference>
<evidence type="ECO:0000259" key="10">
    <source>
        <dbReference type="SMART" id="SM00768"/>
    </source>
</evidence>
<keyword evidence="3" id="KW-0336">GPI-anchor</keyword>
<keyword evidence="8" id="KW-0449">Lipoprotein</keyword>
<dbReference type="SMART" id="SM00768">
    <property type="entry name" value="X8"/>
    <property type="match status" value="1"/>
</dbReference>
<dbReference type="PANTHER" id="PTHR31044:SF33">
    <property type="entry name" value="PLASMODESMATA CALLOSE-BINDING PROTEIN 5"/>
    <property type="match status" value="1"/>
</dbReference>
<dbReference type="FunFam" id="1.20.58.1040:FF:000001">
    <property type="entry name" value="Glucan endo-1,3-beta-glucosidase 4"/>
    <property type="match status" value="1"/>
</dbReference>
<evidence type="ECO:0000256" key="8">
    <source>
        <dbReference type="ARBA" id="ARBA00023288"/>
    </source>
</evidence>
<keyword evidence="7" id="KW-0325">Glycoprotein</keyword>
<keyword evidence="4 9" id="KW-0732">Signal</keyword>
<dbReference type="GO" id="GO:0005886">
    <property type="term" value="C:plasma membrane"/>
    <property type="evidence" value="ECO:0007669"/>
    <property type="project" value="UniProtKB-SubCell"/>
</dbReference>
<sequence length="179" mass="19102">MPTRETFIFSWHFPLFLLLILSPFCGGSGGGDATKQELWCVAKNNAEDAALQSALDWACGAGGADCRPIQNGGPCYDVNSVQNTASFAFNDYFLKNGLTDDSCNFSNNAAVTSLDPSHDKCKFPSGLAVINGSSTESTPSHSTGLGPSGNVSGCSKASWRWWFWLSGTTHLLLMVSLYA</sequence>
<dbReference type="PANTHER" id="PTHR31044">
    <property type="entry name" value="BETA-1,3 GLUCANASE"/>
    <property type="match status" value="1"/>
</dbReference>
<keyword evidence="12" id="KW-1185">Reference proteome</keyword>
<feature type="domain" description="X8" evidence="10">
    <location>
        <begin position="38"/>
        <end position="123"/>
    </location>
</feature>
<name>A0A9D4VPD6_PEA</name>
<evidence type="ECO:0000256" key="2">
    <source>
        <dbReference type="ARBA" id="ARBA00022475"/>
    </source>
</evidence>
<keyword evidence="5" id="KW-0472">Membrane</keyword>
<accession>A0A9D4VPD6</accession>
<feature type="signal peptide" evidence="9">
    <location>
        <begin position="1"/>
        <end position="27"/>
    </location>
</feature>
<evidence type="ECO:0000256" key="5">
    <source>
        <dbReference type="ARBA" id="ARBA00023136"/>
    </source>
</evidence>
<reference evidence="11 12" key="1">
    <citation type="journal article" date="2022" name="Nat. Genet.">
        <title>Improved pea reference genome and pan-genome highlight genomic features and evolutionary characteristics.</title>
        <authorList>
            <person name="Yang T."/>
            <person name="Liu R."/>
            <person name="Luo Y."/>
            <person name="Hu S."/>
            <person name="Wang D."/>
            <person name="Wang C."/>
            <person name="Pandey M.K."/>
            <person name="Ge S."/>
            <person name="Xu Q."/>
            <person name="Li N."/>
            <person name="Li G."/>
            <person name="Huang Y."/>
            <person name="Saxena R.K."/>
            <person name="Ji Y."/>
            <person name="Li M."/>
            <person name="Yan X."/>
            <person name="He Y."/>
            <person name="Liu Y."/>
            <person name="Wang X."/>
            <person name="Xiang C."/>
            <person name="Varshney R.K."/>
            <person name="Ding H."/>
            <person name="Gao S."/>
            <person name="Zong X."/>
        </authorList>
    </citation>
    <scope>NUCLEOTIDE SEQUENCE [LARGE SCALE GENOMIC DNA]</scope>
    <source>
        <strain evidence="11 12">cv. Zhongwan 6</strain>
    </source>
</reference>
<comment type="subcellular location">
    <subcellularLocation>
        <location evidence="1">Cell membrane</location>
        <topology evidence="1">Lipid-anchor</topology>
        <topology evidence="1">GPI-anchor</topology>
    </subcellularLocation>
</comment>
<evidence type="ECO:0000256" key="6">
    <source>
        <dbReference type="ARBA" id="ARBA00023157"/>
    </source>
</evidence>
<dbReference type="EMBL" id="JAMSHJ010000007">
    <property type="protein sequence ID" value="KAI5387704.1"/>
    <property type="molecule type" value="Genomic_DNA"/>
</dbReference>